<proteinExistence type="predicted"/>
<accession>A0ABM8AGJ5</accession>
<gene>
    <name evidence="1" type="ORF">DAETH_29020</name>
</gene>
<dbReference type="Proteomes" id="UP001064971">
    <property type="component" value="Chromosome"/>
</dbReference>
<dbReference type="RefSeq" id="WP_264775609.1">
    <property type="nucleotide sequence ID" value="NZ_AP026560.1"/>
</dbReference>
<evidence type="ECO:0000313" key="2">
    <source>
        <dbReference type="Proteomes" id="UP001064971"/>
    </source>
</evidence>
<reference evidence="1" key="1">
    <citation type="submission" date="2022-07" db="EMBL/GenBank/DDBJ databases">
        <title>Complete Genome Sequence of the Radioresistant Bacterium Deinococcus aetherius ST0316, Isolated from the Air Dust collected in Lower Stratosphere above Japan.</title>
        <authorList>
            <person name="Satoh K."/>
            <person name="Hagiwara K."/>
            <person name="Katsumata K."/>
            <person name="Kubo A."/>
            <person name="Yokobori S."/>
            <person name="Yamagishi A."/>
            <person name="Oono Y."/>
            <person name="Narumi I."/>
        </authorList>
    </citation>
    <scope>NUCLEOTIDE SEQUENCE</scope>
    <source>
        <strain evidence="1">ST0316</strain>
    </source>
</reference>
<dbReference type="EMBL" id="AP026560">
    <property type="protein sequence ID" value="BDP42933.1"/>
    <property type="molecule type" value="Genomic_DNA"/>
</dbReference>
<protein>
    <submittedName>
        <fullName evidence="1">Uncharacterized protein</fullName>
    </submittedName>
</protein>
<name>A0ABM8AGJ5_9DEIO</name>
<keyword evidence="2" id="KW-1185">Reference proteome</keyword>
<sequence length="302" mass="32933">MPNRLRLTGILTPPADDGWRNGVGFVRFDPADEEAARWAVPGYRPAWPIEGTPGILGNALVERNGGDLYVPGDDPGTTYAGPRMRVTYKLQTTAGDWYTSTFLWRAVSLGGGTVDLRTPPPEGQPPVVSRPGVPAGALLTSDLDNLVPSQTAFRGLLDSRGVPFGLATLDANGFQAQRRPVLYLPPFGQVARDLWGSPDQWKHETTDTLWLDDRGTTFRLSFSMRMLTATRAAPRHCYWSIEPTADTRIESGSAVADSIHQDGLVHLAGFNCGSYYPGAYVGVSVFSALPVRVFVDYRVVPR</sequence>
<organism evidence="1 2">
    <name type="scientific">Deinococcus aetherius</name>
    <dbReference type="NCBI Taxonomy" id="200252"/>
    <lineage>
        <taxon>Bacteria</taxon>
        <taxon>Thermotogati</taxon>
        <taxon>Deinococcota</taxon>
        <taxon>Deinococci</taxon>
        <taxon>Deinococcales</taxon>
        <taxon>Deinococcaceae</taxon>
        <taxon>Deinococcus</taxon>
    </lineage>
</organism>
<evidence type="ECO:0000313" key="1">
    <source>
        <dbReference type="EMBL" id="BDP42933.1"/>
    </source>
</evidence>